<name>A0A438NFU3_EXOME</name>
<reference evidence="4 5" key="1">
    <citation type="submission" date="2017-03" db="EMBL/GenBank/DDBJ databases">
        <title>Genomes of endolithic fungi from Antarctica.</title>
        <authorList>
            <person name="Coleine C."/>
            <person name="Masonjones S."/>
            <person name="Stajich J.E."/>
        </authorList>
    </citation>
    <scope>NUCLEOTIDE SEQUENCE [LARGE SCALE GENOMIC DNA]</scope>
    <source>
        <strain evidence="4 5">CCFEE 6314</strain>
    </source>
</reference>
<dbReference type="GO" id="GO:0005634">
    <property type="term" value="C:nucleus"/>
    <property type="evidence" value="ECO:0007669"/>
    <property type="project" value="TreeGrafter"/>
</dbReference>
<dbReference type="InterPro" id="IPR011009">
    <property type="entry name" value="Kinase-like_dom_sf"/>
</dbReference>
<evidence type="ECO:0000256" key="2">
    <source>
        <dbReference type="SAM" id="MobiDB-lite"/>
    </source>
</evidence>
<dbReference type="Proteomes" id="UP000288859">
    <property type="component" value="Unassembled WGS sequence"/>
</dbReference>
<dbReference type="OrthoDB" id="5327538at2759"/>
<proteinExistence type="predicted"/>
<feature type="region of interest" description="Disordered" evidence="2">
    <location>
        <begin position="87"/>
        <end position="109"/>
    </location>
</feature>
<dbReference type="VEuPathDB" id="FungiDB:PV10_07189"/>
<dbReference type="InterPro" id="IPR000719">
    <property type="entry name" value="Prot_kinase_dom"/>
</dbReference>
<gene>
    <name evidence="4" type="ORF">B0A52_01730</name>
</gene>
<dbReference type="AlphaFoldDB" id="A0A438NFU3"/>
<dbReference type="PANTHER" id="PTHR24419:SF18">
    <property type="entry name" value="SERINE_THREONINE-PROTEIN KINASE HASPIN"/>
    <property type="match status" value="1"/>
</dbReference>
<feature type="domain" description="Protein kinase" evidence="3">
    <location>
        <begin position="160"/>
        <end position="542"/>
    </location>
</feature>
<feature type="binding site" evidence="1">
    <location>
        <position position="197"/>
    </location>
    <ligand>
        <name>ATP</name>
        <dbReference type="ChEBI" id="CHEBI:30616"/>
    </ligand>
</feature>
<evidence type="ECO:0000256" key="1">
    <source>
        <dbReference type="PROSITE-ProRule" id="PRU10141"/>
    </source>
</evidence>
<dbReference type="InterPro" id="IPR017441">
    <property type="entry name" value="Protein_kinase_ATP_BS"/>
</dbReference>
<dbReference type="Gene3D" id="3.30.200.20">
    <property type="entry name" value="Phosphorylase Kinase, domain 1"/>
    <property type="match status" value="1"/>
</dbReference>
<protein>
    <recommendedName>
        <fullName evidence="3">Protein kinase domain-containing protein</fullName>
    </recommendedName>
</protein>
<evidence type="ECO:0000259" key="3">
    <source>
        <dbReference type="PROSITE" id="PS50011"/>
    </source>
</evidence>
<dbReference type="EMBL" id="NAJM01000004">
    <property type="protein sequence ID" value="RVX74604.1"/>
    <property type="molecule type" value="Genomic_DNA"/>
</dbReference>
<feature type="region of interest" description="Disordered" evidence="2">
    <location>
        <begin position="1"/>
        <end position="30"/>
    </location>
</feature>
<keyword evidence="1" id="KW-0547">Nucleotide-binding</keyword>
<dbReference type="GO" id="GO:0005737">
    <property type="term" value="C:cytoplasm"/>
    <property type="evidence" value="ECO:0007669"/>
    <property type="project" value="TreeGrafter"/>
</dbReference>
<dbReference type="GO" id="GO:0035556">
    <property type="term" value="P:intracellular signal transduction"/>
    <property type="evidence" value="ECO:0007669"/>
    <property type="project" value="TreeGrafter"/>
</dbReference>
<organism evidence="4 5">
    <name type="scientific">Exophiala mesophila</name>
    <name type="common">Black yeast-like fungus</name>
    <dbReference type="NCBI Taxonomy" id="212818"/>
    <lineage>
        <taxon>Eukaryota</taxon>
        <taxon>Fungi</taxon>
        <taxon>Dikarya</taxon>
        <taxon>Ascomycota</taxon>
        <taxon>Pezizomycotina</taxon>
        <taxon>Eurotiomycetes</taxon>
        <taxon>Chaetothyriomycetidae</taxon>
        <taxon>Chaetothyriales</taxon>
        <taxon>Herpotrichiellaceae</taxon>
        <taxon>Exophiala</taxon>
    </lineage>
</organism>
<dbReference type="GO" id="GO:0000278">
    <property type="term" value="P:mitotic cell cycle"/>
    <property type="evidence" value="ECO:0007669"/>
    <property type="project" value="TreeGrafter"/>
</dbReference>
<evidence type="ECO:0000313" key="5">
    <source>
        <dbReference type="Proteomes" id="UP000288859"/>
    </source>
</evidence>
<sequence>MADGFVALGEIRNSQRPGRRGEKTYGKKKPNMAHTMALHFDLFGGGGGGGGGGNQNHDNKLVKKTAQMTVVTEQETVTEPPVDVEVGVGESATKEKLSTRSRPQKSMDLNPRLRGRRKATTSRKVVTLGQDKLQAVKPLLSLVQGEVRDFFEFGKSMGKKYDCVKLGEGAFADVFKFTAKDAVEASKLESYGGLVCKVIPFNLENSGSDDIADLESVSREVRTLFALDPLPGFVRCRGAHVVSGKYPDILLDAFNLYKTTNTAEAVNPDPTTAFPPDQMYVIIEMNDAGSPICKFKSLSAFQAFDTFWMTAMILHQAEQSLEFEHRDLHDGNICYRQRLPKGENDKREEDITEMTKLPEASVGLSDLGITIIDYTLARAKLKDGDDDIVVYDPIEFWDGNDAGSDNPADQKQYDTYRQVRDLAQVAENSAAAMAELDGTNVEATHKYQRFLPKSNVMWLGYLVMNLLLRRTGGRGDYLQGSSRVAKKLQLNMWTRLEQVDAYINKTTAELMPTSAGDLLETAVDQGWLSKSDIEACKALLEE</sequence>
<dbReference type="Pfam" id="PF12330">
    <property type="entry name" value="Haspin_kinase"/>
    <property type="match status" value="1"/>
</dbReference>
<keyword evidence="1" id="KW-0067">ATP-binding</keyword>
<dbReference type="GO" id="GO:0005524">
    <property type="term" value="F:ATP binding"/>
    <property type="evidence" value="ECO:0007669"/>
    <property type="project" value="UniProtKB-UniRule"/>
</dbReference>
<dbReference type="PROSITE" id="PS50011">
    <property type="entry name" value="PROTEIN_KINASE_DOM"/>
    <property type="match status" value="1"/>
</dbReference>
<dbReference type="PANTHER" id="PTHR24419">
    <property type="entry name" value="INTERLEUKIN-1 RECEPTOR-ASSOCIATED KINASE"/>
    <property type="match status" value="1"/>
</dbReference>
<dbReference type="PROSITE" id="PS00107">
    <property type="entry name" value="PROTEIN_KINASE_ATP"/>
    <property type="match status" value="1"/>
</dbReference>
<accession>A0A438NFU3</accession>
<comment type="caution">
    <text evidence="4">The sequence shown here is derived from an EMBL/GenBank/DDBJ whole genome shotgun (WGS) entry which is preliminary data.</text>
</comment>
<evidence type="ECO:0000313" key="4">
    <source>
        <dbReference type="EMBL" id="RVX74604.1"/>
    </source>
</evidence>
<dbReference type="Gene3D" id="1.10.510.10">
    <property type="entry name" value="Transferase(Phosphotransferase) domain 1"/>
    <property type="match status" value="1"/>
</dbReference>
<dbReference type="SUPFAM" id="SSF56112">
    <property type="entry name" value="Protein kinase-like (PK-like)"/>
    <property type="match status" value="1"/>
</dbReference>
<dbReference type="GO" id="GO:0072354">
    <property type="term" value="F:histone H3T3 kinase activity"/>
    <property type="evidence" value="ECO:0007669"/>
    <property type="project" value="TreeGrafter"/>
</dbReference>